<organism evidence="1 2">
    <name type="scientific">Brevundimonas pondensis</name>
    <dbReference type="NCBI Taxonomy" id="2774189"/>
    <lineage>
        <taxon>Bacteria</taxon>
        <taxon>Pseudomonadati</taxon>
        <taxon>Pseudomonadota</taxon>
        <taxon>Alphaproteobacteria</taxon>
        <taxon>Caulobacterales</taxon>
        <taxon>Caulobacteraceae</taxon>
        <taxon>Brevundimonas</taxon>
    </lineage>
</organism>
<evidence type="ECO:0000313" key="2">
    <source>
        <dbReference type="Proteomes" id="UP000663942"/>
    </source>
</evidence>
<dbReference type="InterPro" id="IPR019056">
    <property type="entry name" value="Phage_TAC_6"/>
</dbReference>
<accession>A0ABX7SH25</accession>
<protein>
    <submittedName>
        <fullName evidence="1">Phage tail assembly chaperone</fullName>
    </submittedName>
</protein>
<dbReference type="RefSeq" id="WP_207822725.1">
    <property type="nucleotide sequence ID" value="NZ_CP062006.1"/>
</dbReference>
<name>A0ABX7SH25_9CAUL</name>
<dbReference type="EMBL" id="CP062006">
    <property type="protein sequence ID" value="QTC86919.1"/>
    <property type="molecule type" value="Genomic_DNA"/>
</dbReference>
<keyword evidence="2" id="KW-1185">Reference proteome</keyword>
<proteinExistence type="predicted"/>
<reference evidence="1 2" key="1">
    <citation type="submission" date="2020-09" db="EMBL/GenBank/DDBJ databases">
        <title>Brevundimonas sp. LVF1 isolated from an oligotrophic pond in Goettingen, Germany.</title>
        <authorList>
            <person name="Friedrich I."/>
            <person name="Klassen A."/>
            <person name="Neubauer H."/>
            <person name="Schneider D."/>
            <person name="Hertel R."/>
            <person name="Daniel R."/>
        </authorList>
    </citation>
    <scope>NUCLEOTIDE SEQUENCE [LARGE SCALE GENOMIC DNA]</scope>
    <source>
        <strain evidence="1 2">LVF1</strain>
    </source>
</reference>
<dbReference type="Pfam" id="PF09550">
    <property type="entry name" value="Phage_TAC_6"/>
    <property type="match status" value="1"/>
</dbReference>
<gene>
    <name evidence="1" type="ORF">IFE19_12355</name>
</gene>
<evidence type="ECO:0000313" key="1">
    <source>
        <dbReference type="EMBL" id="QTC86919.1"/>
    </source>
</evidence>
<dbReference type="Proteomes" id="UP000663942">
    <property type="component" value="Chromosome"/>
</dbReference>
<sequence>MDWRRPFGRRRIAAPETKDSRAGPLIALTGAGRARWTPRDYAHLGVGPEGFWRLSLKEWRMLTGGPVQAAPLGRGELERMKEMWPDD</sequence>